<keyword evidence="4 7" id="KW-0103">Bromodomain</keyword>
<dbReference type="CDD" id="cd05506">
    <property type="entry name" value="Bromo_plant1"/>
    <property type="match status" value="1"/>
</dbReference>
<name>A0A2P2M5I9_RHIMU</name>
<dbReference type="SUPFAM" id="SSF47370">
    <property type="entry name" value="Bromodomain"/>
    <property type="match status" value="1"/>
</dbReference>
<feature type="compositionally biased region" description="Acidic residues" evidence="8">
    <location>
        <begin position="696"/>
        <end position="705"/>
    </location>
</feature>
<sequence>MVASAGKFPGGYYQNAFETAGELEESGSSGRIDTDIAASEHSSAPMRKCISLNSRRQNRFGVPTHVLPLVSLSRSERKELIRRLRLELEQTRIMLKKLELQWTNGISVASSSDILSCSNAANGPHAASFGRSVVTKSATGKKSIPTNKGHGLSKRIGSQKTQSAKEVSASSTTNIVLMKQCGTLLKRMMSHQYGWVFNEPVDVVKLNIPDYLTIIKHPMDLGTVKKKISSGLYSNPLEFLADVRLTFKNALEYNPPGHDVYAMADTLSKFFEVRWKTIEKKLPRTESLLEKSEPSEDLEIIETSPAKKIKLTSFQDEFPGPVKRVMTDEEKHNLGRELESLLGEMPANIIDFLRKQSSSGTDGGEDEIEIDIDELSDDTLFTLRKLLDEYLEEKQKNLARGEPCEIELLNESGPSNSAIHHHRGNESPDEDVDIGGNEPPVSSYPPVEIEKDSESGSSSESESEDAKPLTLTDASKDAVMLDSGTQLDDKSNVGDALEMNQTDNGMDQLEQTSHQKPSSAESDSCQDEGSVPTESQVPSEKVYRAALLKNRFADTILKAREKTLSQSDKGDPEKLRQEREELELQKKKEKARLQAEAKAAEDAQKQAEAAAAAEARRKRELEREAARQALLKMEKTVEINENSRCLEDLEMLRSVPCDHLPSSVDETSPDQSQECLGGFKFGGSNPLEQLGLFMKEDDEEDECEPSEAPNPGKDVEEGEID</sequence>
<keyword evidence="2" id="KW-0805">Transcription regulation</keyword>
<feature type="region of interest" description="Disordered" evidence="8">
    <location>
        <begin position="408"/>
        <end position="540"/>
    </location>
</feature>
<feature type="compositionally biased region" description="Polar residues" evidence="8">
    <location>
        <begin position="156"/>
        <end position="165"/>
    </location>
</feature>
<proteinExistence type="predicted"/>
<dbReference type="InterPro" id="IPR036427">
    <property type="entry name" value="Bromodomain-like_sf"/>
</dbReference>
<dbReference type="EMBL" id="GGEC01045006">
    <property type="protein sequence ID" value="MBX25490.1"/>
    <property type="molecule type" value="Transcribed_RNA"/>
</dbReference>
<dbReference type="Gene3D" id="1.20.1270.220">
    <property type="match status" value="1"/>
</dbReference>
<evidence type="ECO:0000256" key="4">
    <source>
        <dbReference type="ARBA" id="ARBA00023117"/>
    </source>
</evidence>
<evidence type="ECO:0000256" key="2">
    <source>
        <dbReference type="ARBA" id="ARBA00023015"/>
    </source>
</evidence>
<evidence type="ECO:0000259" key="10">
    <source>
        <dbReference type="PROSITE" id="PS51525"/>
    </source>
</evidence>
<dbReference type="PRINTS" id="PR00503">
    <property type="entry name" value="BROMODOMAIN"/>
</dbReference>
<comment type="subcellular location">
    <subcellularLocation>
        <location evidence="1">Nucleus</location>
    </subcellularLocation>
</comment>
<evidence type="ECO:0000256" key="8">
    <source>
        <dbReference type="SAM" id="MobiDB-lite"/>
    </source>
</evidence>
<evidence type="ECO:0000256" key="5">
    <source>
        <dbReference type="ARBA" id="ARBA00023163"/>
    </source>
</evidence>
<dbReference type="Pfam" id="PF00439">
    <property type="entry name" value="Bromodomain"/>
    <property type="match status" value="1"/>
</dbReference>
<feature type="domain" description="NET" evidence="10">
    <location>
        <begin position="316"/>
        <end position="398"/>
    </location>
</feature>
<dbReference type="InterPro" id="IPR037377">
    <property type="entry name" value="GTE_bromo"/>
</dbReference>
<protein>
    <recommendedName>
        <fullName evidence="12">Transcription factor GTE8</fullName>
    </recommendedName>
</protein>
<dbReference type="InterPro" id="IPR052442">
    <property type="entry name" value="Env_Response_Regulator"/>
</dbReference>
<feature type="compositionally biased region" description="Polar residues" evidence="8">
    <location>
        <begin position="664"/>
        <end position="674"/>
    </location>
</feature>
<feature type="region of interest" description="Disordered" evidence="8">
    <location>
        <begin position="660"/>
        <end position="721"/>
    </location>
</feature>
<dbReference type="GO" id="GO:0005634">
    <property type="term" value="C:nucleus"/>
    <property type="evidence" value="ECO:0007669"/>
    <property type="project" value="UniProtKB-SubCell"/>
</dbReference>
<organism evidence="11">
    <name type="scientific">Rhizophora mucronata</name>
    <name type="common">Asiatic mangrove</name>
    <dbReference type="NCBI Taxonomy" id="61149"/>
    <lineage>
        <taxon>Eukaryota</taxon>
        <taxon>Viridiplantae</taxon>
        <taxon>Streptophyta</taxon>
        <taxon>Embryophyta</taxon>
        <taxon>Tracheophyta</taxon>
        <taxon>Spermatophyta</taxon>
        <taxon>Magnoliopsida</taxon>
        <taxon>eudicotyledons</taxon>
        <taxon>Gunneridae</taxon>
        <taxon>Pentapetalae</taxon>
        <taxon>rosids</taxon>
        <taxon>fabids</taxon>
        <taxon>Malpighiales</taxon>
        <taxon>Rhizophoraceae</taxon>
        <taxon>Rhizophora</taxon>
    </lineage>
</organism>
<evidence type="ECO:0000256" key="1">
    <source>
        <dbReference type="ARBA" id="ARBA00004123"/>
    </source>
</evidence>
<dbReference type="PANTHER" id="PTHR46136">
    <property type="entry name" value="TRANSCRIPTION FACTOR GTE8"/>
    <property type="match status" value="1"/>
</dbReference>
<keyword evidence="5" id="KW-0804">Transcription</keyword>
<feature type="domain" description="Bromo" evidence="9">
    <location>
        <begin position="189"/>
        <end position="261"/>
    </location>
</feature>
<evidence type="ECO:0008006" key="12">
    <source>
        <dbReference type="Google" id="ProtNLM"/>
    </source>
</evidence>
<evidence type="ECO:0000256" key="7">
    <source>
        <dbReference type="PROSITE-ProRule" id="PRU00035"/>
    </source>
</evidence>
<dbReference type="Pfam" id="PF17035">
    <property type="entry name" value="BET"/>
    <property type="match status" value="1"/>
</dbReference>
<accession>A0A2P2M5I9</accession>
<feature type="compositionally biased region" description="Polar residues" evidence="8">
    <location>
        <begin position="137"/>
        <end position="146"/>
    </location>
</feature>
<evidence type="ECO:0000256" key="3">
    <source>
        <dbReference type="ARBA" id="ARBA00023054"/>
    </source>
</evidence>
<feature type="compositionally biased region" description="Polar residues" evidence="8">
    <location>
        <begin position="499"/>
        <end position="523"/>
    </location>
</feature>
<feature type="compositionally biased region" description="Basic and acidic residues" evidence="8">
    <location>
        <begin position="560"/>
        <end position="605"/>
    </location>
</feature>
<dbReference type="PROSITE" id="PS50014">
    <property type="entry name" value="BROMODOMAIN_2"/>
    <property type="match status" value="1"/>
</dbReference>
<evidence type="ECO:0000259" key="9">
    <source>
        <dbReference type="PROSITE" id="PS50014"/>
    </source>
</evidence>
<dbReference type="InterPro" id="IPR038336">
    <property type="entry name" value="NET_sf"/>
</dbReference>
<dbReference type="PANTHER" id="PTHR46136:SF1">
    <property type="entry name" value="TRANSCRIPTION FACTOR GTE11-RELATED"/>
    <property type="match status" value="1"/>
</dbReference>
<reference evidence="11" key="1">
    <citation type="submission" date="2018-02" db="EMBL/GenBank/DDBJ databases">
        <title>Rhizophora mucronata_Transcriptome.</title>
        <authorList>
            <person name="Meera S.P."/>
            <person name="Sreeshan A."/>
            <person name="Augustine A."/>
        </authorList>
    </citation>
    <scope>NUCLEOTIDE SEQUENCE</scope>
    <source>
        <tissue evidence="11">Leaf</tissue>
    </source>
</reference>
<dbReference type="EMBL" id="GGEC01045003">
    <property type="protein sequence ID" value="MBX25487.1"/>
    <property type="molecule type" value="Transcribed_RNA"/>
</dbReference>
<keyword evidence="3" id="KW-0175">Coiled coil</keyword>
<feature type="region of interest" description="Disordered" evidence="8">
    <location>
        <begin position="137"/>
        <end position="165"/>
    </location>
</feature>
<feature type="region of interest" description="Disordered" evidence="8">
    <location>
        <begin position="560"/>
        <end position="622"/>
    </location>
</feature>
<evidence type="ECO:0000313" key="11">
    <source>
        <dbReference type="EMBL" id="MBX25487.1"/>
    </source>
</evidence>
<dbReference type="InterPro" id="IPR001487">
    <property type="entry name" value="Bromodomain"/>
</dbReference>
<dbReference type="Gene3D" id="1.20.920.10">
    <property type="entry name" value="Bromodomain-like"/>
    <property type="match status" value="1"/>
</dbReference>
<dbReference type="SMART" id="SM00297">
    <property type="entry name" value="BROMO"/>
    <property type="match status" value="1"/>
</dbReference>
<dbReference type="InterPro" id="IPR027353">
    <property type="entry name" value="NET_dom"/>
</dbReference>
<dbReference type="PROSITE" id="PS51525">
    <property type="entry name" value="NET"/>
    <property type="match status" value="1"/>
</dbReference>
<dbReference type="AlphaFoldDB" id="A0A2P2M5I9"/>
<evidence type="ECO:0000256" key="6">
    <source>
        <dbReference type="ARBA" id="ARBA00023242"/>
    </source>
</evidence>
<keyword evidence="6" id="KW-0539">Nucleus</keyword>